<feature type="chain" id="PRO_5031259987" description="Phospholipase B-like" evidence="1">
    <location>
        <begin position="25"/>
        <end position="362"/>
    </location>
</feature>
<evidence type="ECO:0000313" key="2">
    <source>
        <dbReference type="EMBL" id="CAD9121641.1"/>
    </source>
</evidence>
<reference evidence="2" key="1">
    <citation type="submission" date="2021-01" db="EMBL/GenBank/DDBJ databases">
        <authorList>
            <person name="Corre E."/>
            <person name="Pelletier E."/>
            <person name="Niang G."/>
            <person name="Scheremetjew M."/>
            <person name="Finn R."/>
            <person name="Kale V."/>
            <person name="Holt S."/>
            <person name="Cochrane G."/>
            <person name="Meng A."/>
            <person name="Brown T."/>
            <person name="Cohen L."/>
        </authorList>
    </citation>
    <scope>NUCLEOTIDE SEQUENCE</scope>
    <source>
        <strain evidence="2">CCAP 1951/1</strain>
    </source>
</reference>
<name>A0A7S1M755_NEODS</name>
<proteinExistence type="predicted"/>
<protein>
    <recommendedName>
        <fullName evidence="3">Phospholipase B-like</fullName>
    </recommendedName>
</protein>
<keyword evidence="1" id="KW-0732">Signal</keyword>
<evidence type="ECO:0000256" key="1">
    <source>
        <dbReference type="SAM" id="SignalP"/>
    </source>
</evidence>
<dbReference type="AlphaFoldDB" id="A0A7S1M755"/>
<organism evidence="2">
    <name type="scientific">Neobodo designis</name>
    <name type="common">Flagellated protozoan</name>
    <name type="synonym">Bodo designis</name>
    <dbReference type="NCBI Taxonomy" id="312471"/>
    <lineage>
        <taxon>Eukaryota</taxon>
        <taxon>Discoba</taxon>
        <taxon>Euglenozoa</taxon>
        <taxon>Kinetoplastea</taxon>
        <taxon>Metakinetoplastina</taxon>
        <taxon>Neobodonida</taxon>
        <taxon>Neobodo</taxon>
    </lineage>
</organism>
<gene>
    <name evidence="2" type="ORF">NDES1114_LOCUS17681</name>
</gene>
<dbReference type="EMBL" id="HBGF01026713">
    <property type="protein sequence ID" value="CAD9121641.1"/>
    <property type="molecule type" value="Transcribed_RNA"/>
</dbReference>
<accession>A0A7S1M755</accession>
<feature type="signal peptide" evidence="1">
    <location>
        <begin position="1"/>
        <end position="24"/>
    </location>
</feature>
<evidence type="ECO:0008006" key="3">
    <source>
        <dbReference type="Google" id="ProtNLM"/>
    </source>
</evidence>
<sequence>MCDTTRLSLVVVITALLCSGVVDSMPTFTLGEYAGGPRLHNGRLDIAATVEWMNAVAANTFNVLLWDTTGDDYLDLVELAAALSANSTNGTLTTVWATLIPPTEAASRCSVPADSPLTPWNETTLFDQTLGLKGCEDYVAWGVALGKLATLYPAFAAANIDDFGTETNLVHHFNASYVRAIRGGLNSGGAHLIPTAYYADPSGDDKTFILERYPWVLGATDGLMLYFRNDKAGQDMCRQSAACTASQLPAGCHMPCLSGTCADASESSLLSELTDMHTLMDPVGQRLFLGEYFSGYSHCNPYGPSTAYNANVTSQALFGAARQLLDGLMVYTTRPPPRAACEGNATKSKDCTISVLFHEARR</sequence>